<dbReference type="EMBL" id="JARKHS020006969">
    <property type="protein sequence ID" value="KAK8782151.1"/>
    <property type="molecule type" value="Genomic_DNA"/>
</dbReference>
<proteinExistence type="predicted"/>
<gene>
    <name evidence="2" type="ORF">V5799_016507</name>
</gene>
<dbReference type="AlphaFoldDB" id="A0AAQ4F5J1"/>
<sequence length="145" mass="16137">MIEKPSALGRQSDNRSESPDALQLRTPPDCALLDSFFFSILLVPFPRRLRRTRTKRCGGEAGKHDGPDRCAVQRHGIEGETVLTPRIFAPELAAIWQLQATAATLVLSAITEAFLLSKLNKPHRPSLQNYALCSWCQRKLVDGNV</sequence>
<keyword evidence="3" id="KW-1185">Reference proteome</keyword>
<reference evidence="2 3" key="1">
    <citation type="journal article" date="2023" name="Arcadia Sci">
        <title>De novo assembly of a long-read Amblyomma americanum tick genome.</title>
        <authorList>
            <person name="Chou S."/>
            <person name="Poskanzer K.E."/>
            <person name="Rollins M."/>
            <person name="Thuy-Boun P.S."/>
        </authorList>
    </citation>
    <scope>NUCLEOTIDE SEQUENCE [LARGE SCALE GENOMIC DNA]</scope>
    <source>
        <strain evidence="2">F_SG_1</strain>
        <tissue evidence="2">Salivary glands</tissue>
    </source>
</reference>
<organism evidence="2 3">
    <name type="scientific">Amblyomma americanum</name>
    <name type="common">Lone star tick</name>
    <dbReference type="NCBI Taxonomy" id="6943"/>
    <lineage>
        <taxon>Eukaryota</taxon>
        <taxon>Metazoa</taxon>
        <taxon>Ecdysozoa</taxon>
        <taxon>Arthropoda</taxon>
        <taxon>Chelicerata</taxon>
        <taxon>Arachnida</taxon>
        <taxon>Acari</taxon>
        <taxon>Parasitiformes</taxon>
        <taxon>Ixodida</taxon>
        <taxon>Ixodoidea</taxon>
        <taxon>Ixodidae</taxon>
        <taxon>Amblyomminae</taxon>
        <taxon>Amblyomma</taxon>
    </lineage>
</organism>
<dbReference type="Proteomes" id="UP001321473">
    <property type="component" value="Unassembled WGS sequence"/>
</dbReference>
<name>A0AAQ4F5J1_AMBAM</name>
<comment type="caution">
    <text evidence="2">The sequence shown here is derived from an EMBL/GenBank/DDBJ whole genome shotgun (WGS) entry which is preliminary data.</text>
</comment>
<evidence type="ECO:0000313" key="2">
    <source>
        <dbReference type="EMBL" id="KAK8782151.1"/>
    </source>
</evidence>
<accession>A0AAQ4F5J1</accession>
<feature type="region of interest" description="Disordered" evidence="1">
    <location>
        <begin position="1"/>
        <end position="23"/>
    </location>
</feature>
<evidence type="ECO:0000256" key="1">
    <source>
        <dbReference type="SAM" id="MobiDB-lite"/>
    </source>
</evidence>
<protein>
    <submittedName>
        <fullName evidence="2">Uncharacterized protein</fullName>
    </submittedName>
</protein>
<evidence type="ECO:0000313" key="3">
    <source>
        <dbReference type="Proteomes" id="UP001321473"/>
    </source>
</evidence>